<name>A0A1F8A7F3_9EURO</name>
<evidence type="ECO:0000313" key="7">
    <source>
        <dbReference type="Proteomes" id="UP000179179"/>
    </source>
</evidence>
<dbReference type="GeneID" id="34447175"/>
<proteinExistence type="inferred from homology"/>
<keyword evidence="5" id="KW-0325">Glycoprotein</keyword>
<evidence type="ECO:0000256" key="4">
    <source>
        <dbReference type="ARBA" id="ARBA00022729"/>
    </source>
</evidence>
<gene>
    <name evidence="6" type="ORF">ABOM_003785</name>
</gene>
<evidence type="ECO:0000256" key="1">
    <source>
        <dbReference type="ARBA" id="ARBA00004613"/>
    </source>
</evidence>
<reference evidence="6 7" key="1">
    <citation type="journal article" date="2016" name="Genome Biol. Evol.">
        <title>Draft genome sequence of an aflatoxigenic Aspergillus species, A. bombycis.</title>
        <authorList>
            <person name="Moore G.G."/>
            <person name="Mack B.M."/>
            <person name="Beltz S.B."/>
            <person name="Gilbert M.K."/>
        </authorList>
    </citation>
    <scope>NUCLEOTIDE SEQUENCE [LARGE SCALE GENOMIC DNA]</scope>
    <source>
        <strain evidence="7">NRRL 26010</strain>
    </source>
</reference>
<protein>
    <submittedName>
        <fullName evidence="6">GILT family thiol reductase</fullName>
    </submittedName>
</protein>
<keyword evidence="7" id="KW-1185">Reference proteome</keyword>
<dbReference type="GO" id="GO:0005576">
    <property type="term" value="C:extracellular region"/>
    <property type="evidence" value="ECO:0007669"/>
    <property type="project" value="UniProtKB-SubCell"/>
</dbReference>
<keyword evidence="4" id="KW-0732">Signal</keyword>
<dbReference type="GO" id="GO:0016671">
    <property type="term" value="F:oxidoreductase activity, acting on a sulfur group of donors, disulfide as acceptor"/>
    <property type="evidence" value="ECO:0007669"/>
    <property type="project" value="InterPro"/>
</dbReference>
<dbReference type="RefSeq" id="XP_022391066.1">
    <property type="nucleotide sequence ID" value="XM_022530915.1"/>
</dbReference>
<dbReference type="STRING" id="109264.A0A1F8A7F3"/>
<comment type="subcellular location">
    <subcellularLocation>
        <location evidence="1">Secreted</location>
    </subcellularLocation>
</comment>
<accession>A0A1F8A7F3</accession>
<dbReference type="Proteomes" id="UP000179179">
    <property type="component" value="Unassembled WGS sequence"/>
</dbReference>
<dbReference type="EMBL" id="LYCR01000024">
    <property type="protein sequence ID" value="OGM47349.1"/>
    <property type="molecule type" value="Genomic_DNA"/>
</dbReference>
<evidence type="ECO:0000313" key="6">
    <source>
        <dbReference type="EMBL" id="OGM47349.1"/>
    </source>
</evidence>
<comment type="caution">
    <text evidence="6">The sequence shown here is derived from an EMBL/GenBank/DDBJ whole genome shotgun (WGS) entry which is preliminary data.</text>
</comment>
<sequence>MSVLSFSHEATRKVPFEVHIESRCPDTRDCLQKLVAPAYWQVEDQVDFRISYGLGKAKKRHSIGDALDFNAFVLSDFERVSDKGLIEECAQEHNVDYEKIGDCANSEEGLELLISSVARSVAVNAKASCTVRVDDKVWCVRHTYEWKCPPGRGVVENLVREIKKLSGDGEDGAG</sequence>
<evidence type="ECO:0000256" key="3">
    <source>
        <dbReference type="ARBA" id="ARBA00022525"/>
    </source>
</evidence>
<keyword evidence="3" id="KW-0964">Secreted</keyword>
<evidence type="ECO:0000256" key="2">
    <source>
        <dbReference type="ARBA" id="ARBA00005679"/>
    </source>
</evidence>
<comment type="similarity">
    <text evidence="2">Belongs to the GILT family.</text>
</comment>
<dbReference type="OrthoDB" id="958254at2759"/>
<dbReference type="AlphaFoldDB" id="A0A1F8A7F3"/>
<dbReference type="PANTHER" id="PTHR13234">
    <property type="entry name" value="GAMMA-INTERFERON INDUCIBLE LYSOSOMAL THIOL REDUCTASE GILT"/>
    <property type="match status" value="1"/>
</dbReference>
<organism evidence="6 7">
    <name type="scientific">Aspergillus bombycis</name>
    <dbReference type="NCBI Taxonomy" id="109264"/>
    <lineage>
        <taxon>Eukaryota</taxon>
        <taxon>Fungi</taxon>
        <taxon>Dikarya</taxon>
        <taxon>Ascomycota</taxon>
        <taxon>Pezizomycotina</taxon>
        <taxon>Eurotiomycetes</taxon>
        <taxon>Eurotiomycetidae</taxon>
        <taxon>Eurotiales</taxon>
        <taxon>Aspergillaceae</taxon>
        <taxon>Aspergillus</taxon>
    </lineage>
</organism>
<evidence type="ECO:0000256" key="5">
    <source>
        <dbReference type="ARBA" id="ARBA00023180"/>
    </source>
</evidence>
<dbReference type="InterPro" id="IPR004911">
    <property type="entry name" value="Interferon-induced_GILT"/>
</dbReference>
<dbReference type="PANTHER" id="PTHR13234:SF8">
    <property type="entry name" value="GAMMA-INTERFERON-INDUCIBLE LYSOSOMAL THIOL REDUCTASE"/>
    <property type="match status" value="1"/>
</dbReference>